<dbReference type="EMBL" id="JAHKPD010000018">
    <property type="protein sequence ID" value="MBU2951693.1"/>
    <property type="molecule type" value="Genomic_DNA"/>
</dbReference>
<reference evidence="1" key="1">
    <citation type="submission" date="2021-05" db="EMBL/GenBank/DDBJ databases">
        <title>Draft genomes of bacteria isolated from model marine particles.</title>
        <authorList>
            <person name="Datta M.S."/>
            <person name="Schwartzman J.A."/>
            <person name="Enke T.N."/>
            <person name="Saavedra J."/>
            <person name="Cermak N."/>
            <person name="Cordero O.X."/>
        </authorList>
    </citation>
    <scope>NUCLEOTIDE SEQUENCE</scope>
    <source>
        <strain evidence="1">I2M19</strain>
    </source>
</reference>
<gene>
    <name evidence="1" type="ORF">KO493_13390</name>
</gene>
<comment type="caution">
    <text evidence="1">The sequence shown here is derived from an EMBL/GenBank/DDBJ whole genome shotgun (WGS) entry which is preliminary data.</text>
</comment>
<sequence length="360" mass="40834">MVNEKLIKLKELVQNEADLALEFSLRANKNDFSRTGMGKHLEFLLNSRSHEIDSLLNEIAKEQLKEQKETPEPPDFTEYIRYSSSLISHKEVFVGDKWVLVPNDACVDFKMTSLSRQRAFSVTISHGSNYATFTSTERLKSYQEKKKIIQGNDISIQLEDDYISKEEHDWMLLASQAYGTTKKNIGGLGDVTELYNRIPKEFKRSYAYKISKVTKKVGKPAKAGKIFHGAERMVGKLGKVAKVGPYLSAGTIVYEISDAFINDTAVMPHTYVDGVLLVVSVIATVYSAPAVVVGIAIYGLLDYTFNISESLDENFMKKDNTWNDKQIQCFPKKNEPIFNEVKRDNTYVETKFKLPSNYIN</sequence>
<dbReference type="Proteomes" id="UP001647509">
    <property type="component" value="Unassembled WGS sequence"/>
</dbReference>
<keyword evidence="2" id="KW-1185">Reference proteome</keyword>
<evidence type="ECO:0000313" key="2">
    <source>
        <dbReference type="Proteomes" id="UP001647509"/>
    </source>
</evidence>
<evidence type="ECO:0000313" key="1">
    <source>
        <dbReference type="EMBL" id="MBU2951693.1"/>
    </source>
</evidence>
<organism evidence="1 2">
    <name type="scientific">Pseudotamlana agarivorans</name>
    <dbReference type="NCBI Taxonomy" id="481183"/>
    <lineage>
        <taxon>Bacteria</taxon>
        <taxon>Pseudomonadati</taxon>
        <taxon>Bacteroidota</taxon>
        <taxon>Flavobacteriia</taxon>
        <taxon>Flavobacteriales</taxon>
        <taxon>Flavobacteriaceae</taxon>
        <taxon>Pseudotamlana</taxon>
    </lineage>
</organism>
<protein>
    <submittedName>
        <fullName evidence="1">Uncharacterized protein</fullName>
    </submittedName>
</protein>
<proteinExistence type="predicted"/>
<name>A0ACC5UBG8_9FLAO</name>
<accession>A0ACC5UBG8</accession>